<keyword evidence="2" id="KW-0489">Methyltransferase</keyword>
<feature type="transmembrane region" description="Helical" evidence="1">
    <location>
        <begin position="276"/>
        <end position="297"/>
    </location>
</feature>
<keyword evidence="1" id="KW-0472">Membrane</keyword>
<dbReference type="GO" id="GO:0008168">
    <property type="term" value="F:methyltransferase activity"/>
    <property type="evidence" value="ECO:0007669"/>
    <property type="project" value="UniProtKB-KW"/>
</dbReference>
<dbReference type="PANTHER" id="PTHR44068">
    <property type="entry name" value="ZGC:194242"/>
    <property type="match status" value="1"/>
</dbReference>
<name>A0A934RGG4_9BACT</name>
<keyword evidence="1" id="KW-1133">Transmembrane helix</keyword>
<dbReference type="GO" id="GO:0032259">
    <property type="term" value="P:methylation"/>
    <property type="evidence" value="ECO:0007669"/>
    <property type="project" value="UniProtKB-KW"/>
</dbReference>
<organism evidence="2 3">
    <name type="scientific">Haloferula rosea</name>
    <dbReference type="NCBI Taxonomy" id="490093"/>
    <lineage>
        <taxon>Bacteria</taxon>
        <taxon>Pseudomonadati</taxon>
        <taxon>Verrucomicrobiota</taxon>
        <taxon>Verrucomicrobiia</taxon>
        <taxon>Verrucomicrobiales</taxon>
        <taxon>Verrucomicrobiaceae</taxon>
        <taxon>Haloferula</taxon>
    </lineage>
</organism>
<dbReference type="AlphaFoldDB" id="A0A934RGG4"/>
<dbReference type="SUPFAM" id="SSF53335">
    <property type="entry name" value="S-adenosyl-L-methionine-dependent methyltransferases"/>
    <property type="match status" value="1"/>
</dbReference>
<dbReference type="EMBL" id="JAENII010000026">
    <property type="protein sequence ID" value="MBK1829017.1"/>
    <property type="molecule type" value="Genomic_DNA"/>
</dbReference>
<dbReference type="Gene3D" id="3.40.50.150">
    <property type="entry name" value="Vaccinia Virus protein VP39"/>
    <property type="match status" value="1"/>
</dbReference>
<dbReference type="CDD" id="cd02440">
    <property type="entry name" value="AdoMet_MTases"/>
    <property type="match status" value="1"/>
</dbReference>
<evidence type="ECO:0000256" key="1">
    <source>
        <dbReference type="SAM" id="Phobius"/>
    </source>
</evidence>
<dbReference type="InterPro" id="IPR029063">
    <property type="entry name" value="SAM-dependent_MTases_sf"/>
</dbReference>
<proteinExistence type="predicted"/>
<keyword evidence="3" id="KW-1185">Reference proteome</keyword>
<dbReference type="Pfam" id="PF13489">
    <property type="entry name" value="Methyltransf_23"/>
    <property type="match status" value="1"/>
</dbReference>
<reference evidence="2" key="1">
    <citation type="submission" date="2021-01" db="EMBL/GenBank/DDBJ databases">
        <title>Modified the classification status of verrucomicrobia.</title>
        <authorList>
            <person name="Feng X."/>
        </authorList>
    </citation>
    <scope>NUCLEOTIDE SEQUENCE</scope>
    <source>
        <strain evidence="2">KCTC 22201</strain>
    </source>
</reference>
<dbReference type="RefSeq" id="WP_200283461.1">
    <property type="nucleotide sequence ID" value="NZ_JAENII010000026.1"/>
</dbReference>
<keyword evidence="2" id="KW-0808">Transferase</keyword>
<comment type="caution">
    <text evidence="2">The sequence shown here is derived from an EMBL/GenBank/DDBJ whole genome shotgun (WGS) entry which is preliminary data.</text>
</comment>
<sequence length="314" mass="34512">MAGRSMRSASFSTDCFTFKWQGKICWASVGGKVVSGVSDEGSEDHAEASTRHFYERMDEVMRHLWGEHLHHGLWDGETEDFEQAARHLVSEVGRRLRLRAGARVIDVGCGYGAAGVQLERECGLRVEGVTISPRQRDHAVSGARVEVGDWLAGIGDDGAADGVIAIESLEHMADTELALRHLARVLKPGGRVVLACWVRVGNPHWLERGLLLRPIRHAGHLPGQRSEAVLLDGLRRAGFRDLERVDFSHEVARTWRACLRRGLALLRSDPGVFRRLGWIASLKLGITVGGIVVAYHVGALRYVVISGTRNGSAK</sequence>
<dbReference type="PANTHER" id="PTHR44068:SF11">
    <property type="entry name" value="GERANYL DIPHOSPHATE 2-C-METHYLTRANSFERASE"/>
    <property type="match status" value="1"/>
</dbReference>
<gene>
    <name evidence="2" type="ORF">JIN81_18420</name>
</gene>
<evidence type="ECO:0000313" key="2">
    <source>
        <dbReference type="EMBL" id="MBK1829017.1"/>
    </source>
</evidence>
<dbReference type="InterPro" id="IPR050447">
    <property type="entry name" value="Erg6_SMT_methyltransf"/>
</dbReference>
<keyword evidence="1" id="KW-0812">Transmembrane</keyword>
<evidence type="ECO:0000313" key="3">
    <source>
        <dbReference type="Proteomes" id="UP000658278"/>
    </source>
</evidence>
<dbReference type="Proteomes" id="UP000658278">
    <property type="component" value="Unassembled WGS sequence"/>
</dbReference>
<protein>
    <submittedName>
        <fullName evidence="2">Methyltransferase domain-containing protein</fullName>
    </submittedName>
</protein>
<accession>A0A934RGG4</accession>